<reference evidence="2" key="2">
    <citation type="submission" date="2025-08" db="UniProtKB">
        <authorList>
            <consortium name="Ensembl"/>
        </authorList>
    </citation>
    <scope>IDENTIFICATION</scope>
</reference>
<dbReference type="GeneTree" id="ENSGT00940000161627"/>
<protein>
    <submittedName>
        <fullName evidence="2">Uncharacterized protein</fullName>
    </submittedName>
</protein>
<feature type="transmembrane region" description="Helical" evidence="1">
    <location>
        <begin position="30"/>
        <end position="52"/>
    </location>
</feature>
<keyword evidence="3" id="KW-1185">Reference proteome</keyword>
<evidence type="ECO:0000313" key="3">
    <source>
        <dbReference type="Proteomes" id="UP000008225"/>
    </source>
</evidence>
<keyword evidence="1" id="KW-0472">Membrane</keyword>
<dbReference type="Ensembl" id="ENSCJAT00000142548.1">
    <property type="protein sequence ID" value="ENSCJAP00000087162.1"/>
    <property type="gene ID" value="ENSCJAG00000082548.1"/>
</dbReference>
<name>A0A8I3X406_CALJA</name>
<organism evidence="2 3">
    <name type="scientific">Callithrix jacchus</name>
    <name type="common">White-tufted-ear marmoset</name>
    <name type="synonym">Simia Jacchus</name>
    <dbReference type="NCBI Taxonomy" id="9483"/>
    <lineage>
        <taxon>Eukaryota</taxon>
        <taxon>Metazoa</taxon>
        <taxon>Chordata</taxon>
        <taxon>Craniata</taxon>
        <taxon>Vertebrata</taxon>
        <taxon>Euteleostomi</taxon>
        <taxon>Mammalia</taxon>
        <taxon>Eutheria</taxon>
        <taxon>Euarchontoglires</taxon>
        <taxon>Primates</taxon>
        <taxon>Haplorrhini</taxon>
        <taxon>Platyrrhini</taxon>
        <taxon>Cebidae</taxon>
        <taxon>Callitrichinae</taxon>
        <taxon>Callithrix</taxon>
        <taxon>Callithrix</taxon>
    </lineage>
</organism>
<proteinExistence type="predicted"/>
<evidence type="ECO:0000313" key="2">
    <source>
        <dbReference type="Ensembl" id="ENSCJAP00000087162.1"/>
    </source>
</evidence>
<keyword evidence="1" id="KW-0812">Transmembrane</keyword>
<reference evidence="2" key="3">
    <citation type="submission" date="2025-09" db="UniProtKB">
        <authorList>
            <consortium name="Ensembl"/>
        </authorList>
    </citation>
    <scope>IDENTIFICATION</scope>
</reference>
<reference evidence="2 3" key="1">
    <citation type="submission" date="2009-03" db="EMBL/GenBank/DDBJ databases">
        <authorList>
            <person name="Warren W."/>
            <person name="Ye L."/>
            <person name="Minx P."/>
            <person name="Worley K."/>
            <person name="Gibbs R."/>
            <person name="Wilson R.K."/>
        </authorList>
    </citation>
    <scope>NUCLEOTIDE SEQUENCE [LARGE SCALE GENOMIC DNA]</scope>
</reference>
<sequence length="150" mass="16980">MRHFLYTAYLIHDFPGVARKGSLNNHGQPLLTLLVVTFLSFFFSLSFFLSFLSLRQSLALVTQAGVEWHYLGSLQLLPLGFKRFSCLSLPSSWDYRHVPPHPANFCIFSRDVVSPCWPGLELLISSDPLASASQSAWDYRHESPCLANVF</sequence>
<evidence type="ECO:0000256" key="1">
    <source>
        <dbReference type="SAM" id="Phobius"/>
    </source>
</evidence>
<dbReference type="Proteomes" id="UP000008225">
    <property type="component" value="Chromosome 16"/>
</dbReference>
<keyword evidence="1" id="KW-1133">Transmembrane helix</keyword>
<accession>A0A8I3X406</accession>
<dbReference type="AlphaFoldDB" id="A0A8I3X406"/>
<dbReference type="PANTHER" id="PTHR46254">
    <property type="entry name" value="PROTEIN GVQW1-RELATED"/>
    <property type="match status" value="1"/>
</dbReference>